<proteinExistence type="predicted"/>
<organism evidence="1 2">
    <name type="scientific">Bauhinia variegata</name>
    <name type="common">Purple orchid tree</name>
    <name type="synonym">Phanera variegata</name>
    <dbReference type="NCBI Taxonomy" id="167791"/>
    <lineage>
        <taxon>Eukaryota</taxon>
        <taxon>Viridiplantae</taxon>
        <taxon>Streptophyta</taxon>
        <taxon>Embryophyta</taxon>
        <taxon>Tracheophyta</taxon>
        <taxon>Spermatophyta</taxon>
        <taxon>Magnoliopsida</taxon>
        <taxon>eudicotyledons</taxon>
        <taxon>Gunneridae</taxon>
        <taxon>Pentapetalae</taxon>
        <taxon>rosids</taxon>
        <taxon>fabids</taxon>
        <taxon>Fabales</taxon>
        <taxon>Fabaceae</taxon>
        <taxon>Cercidoideae</taxon>
        <taxon>Cercideae</taxon>
        <taxon>Bauhiniinae</taxon>
        <taxon>Bauhinia</taxon>
    </lineage>
</organism>
<keyword evidence="2" id="KW-1185">Reference proteome</keyword>
<comment type="caution">
    <text evidence="1">The sequence shown here is derived from an EMBL/GenBank/DDBJ whole genome shotgun (WGS) entry which is preliminary data.</text>
</comment>
<accession>A0ACB9MV13</accession>
<dbReference type="EMBL" id="CM039433">
    <property type="protein sequence ID" value="KAI4327750.1"/>
    <property type="molecule type" value="Genomic_DNA"/>
</dbReference>
<evidence type="ECO:0000313" key="2">
    <source>
        <dbReference type="Proteomes" id="UP000828941"/>
    </source>
</evidence>
<gene>
    <name evidence="1" type="ORF">L6164_020176</name>
</gene>
<dbReference type="Proteomes" id="UP000828941">
    <property type="component" value="Chromosome 8"/>
</dbReference>
<protein>
    <submittedName>
        <fullName evidence="1">Uncharacterized protein</fullName>
    </submittedName>
</protein>
<reference evidence="1 2" key="1">
    <citation type="journal article" date="2022" name="DNA Res.">
        <title>Chromosomal-level genome assembly of the orchid tree Bauhinia variegata (Leguminosae; Cercidoideae) supports the allotetraploid origin hypothesis of Bauhinia.</title>
        <authorList>
            <person name="Zhong Y."/>
            <person name="Chen Y."/>
            <person name="Zheng D."/>
            <person name="Pang J."/>
            <person name="Liu Y."/>
            <person name="Luo S."/>
            <person name="Meng S."/>
            <person name="Qian L."/>
            <person name="Wei D."/>
            <person name="Dai S."/>
            <person name="Zhou R."/>
        </authorList>
    </citation>
    <scope>NUCLEOTIDE SEQUENCE [LARGE SCALE GENOMIC DNA]</scope>
    <source>
        <strain evidence="1">BV-YZ2020</strain>
    </source>
</reference>
<evidence type="ECO:0000313" key="1">
    <source>
        <dbReference type="EMBL" id="KAI4327750.1"/>
    </source>
</evidence>
<name>A0ACB9MV13_BAUVA</name>
<sequence length="123" mass="14017">MTSLLQDNPLLLDNNVEERVNDFVSAALSQASVTRGNHIMWTMGDDFQYQYAETWFRQMDKFIPHVNKATGAYIFRPYGSPTVSRPVLPKVIRAPNVALVTLEIKELKEVSLSANQEKSEMKK</sequence>